<feature type="region of interest" description="Disordered" evidence="1">
    <location>
        <begin position="846"/>
        <end position="887"/>
    </location>
</feature>
<dbReference type="InterPro" id="IPR036770">
    <property type="entry name" value="Ankyrin_rpt-contain_sf"/>
</dbReference>
<evidence type="ECO:0000259" key="3">
    <source>
        <dbReference type="Pfam" id="PF23745"/>
    </source>
</evidence>
<evidence type="ECO:0000313" key="5">
    <source>
        <dbReference type="Proteomes" id="UP001347796"/>
    </source>
</evidence>
<protein>
    <submittedName>
        <fullName evidence="4">Uncharacterized protein</fullName>
    </submittedName>
</protein>
<dbReference type="SUPFAM" id="SSF48403">
    <property type="entry name" value="Ankyrin repeat"/>
    <property type="match status" value="1"/>
</dbReference>
<gene>
    <name evidence="4" type="ORF">SNE40_015465</name>
</gene>
<reference evidence="4 5" key="1">
    <citation type="submission" date="2024-01" db="EMBL/GenBank/DDBJ databases">
        <title>The genome of the rayed Mediterranean limpet Patella caerulea (Linnaeus, 1758).</title>
        <authorList>
            <person name="Anh-Thu Weber A."/>
            <person name="Halstead-Nussloch G."/>
        </authorList>
    </citation>
    <scope>NUCLEOTIDE SEQUENCE [LARGE SCALE GENOMIC DNA]</scope>
    <source>
        <strain evidence="4">AATW-2023a</strain>
        <tissue evidence="4">Whole specimen</tissue>
    </source>
</reference>
<organism evidence="4 5">
    <name type="scientific">Patella caerulea</name>
    <name type="common">Rayed Mediterranean limpet</name>
    <dbReference type="NCBI Taxonomy" id="87958"/>
    <lineage>
        <taxon>Eukaryota</taxon>
        <taxon>Metazoa</taxon>
        <taxon>Spiralia</taxon>
        <taxon>Lophotrochozoa</taxon>
        <taxon>Mollusca</taxon>
        <taxon>Gastropoda</taxon>
        <taxon>Patellogastropoda</taxon>
        <taxon>Patelloidea</taxon>
        <taxon>Patellidae</taxon>
        <taxon>Patella</taxon>
    </lineage>
</organism>
<sequence>MVNNRMESNHGFYDSGCSSPVPETRDKNGFEVLPNEENWVHIQDAELILQTLKQSFVVEELKDGLLRLQNLQIFTHIEVQKYLENNQVHLLVLSVMKHLSAFDDIQLIGLQLLCSFISHSCILEDSIKNSDTYSHVMEVLQNNISDSEIHKGGMKIFSCLLEDDYIKMKLKSEGRLNEVLDMVFKSIAVFKDDDGIQFYAFTSLAHLLRFDDETKKEMMKKFYQLMMDSLSINSCKPDIVEKILIIMNILAHNETVCNDEVQSGFMMDILFPTLIGQPEEAEIQMLGLEIFQFTASGFFKDLDTADSASNWIRVIYTSMSQHLDSPLVQKSSCMALSKLLCCKPEAYMWIGESTELKQYPLHSLCLGTLLMYSKFEELYVAACDCFFYLAADNDALCKNLMEKNSHVAIIEGMKLHLSYPAAQASSCRALRGLCIFHDENKLIVSEYDDILQILVTILRRYGQNIGVLSEVMSTITCLADIDVIRHQCIVEKVHLHILSILDNFPDDRIIQEAGIEAIAVLGGAASGAEVLNYYRAVEKIIRGLLNFQYYINIQKKGLIAIQILADNDVLKSPDMCTELAQVIRMIMLTHKSVSSIQREAVVLMQILAEKGRPMSEVLVKQGCHEILFQILERYDDDRGLHDLASECLYVIGCEQNLKSSMLLAACAKGFLAGVECLLEIGSDVNIGEGQETPLYFAVKNQDENMVRLLLKHEVTDVRTPLRHSLDKQYHYITSLLLPYVDQDHDLKKAGTVIWNDFGLGNLRPEWFLSTFGGQKETRPSPGAGKNLFAKIKKSEQKRTKRLSHSPSDSYLEIMRHQCWRVRRNNCDFIKHKAEIIRNIREAEDLKSNTKRPKSFPKRFYRQGGDETKKSSSPTSDSPPKDKIEPALIIPIPDDPLFEHSEDEWEDWKKTTLTGANIPFSPSDPRRQKERTKRKGMGAPPVKWQRKYTQIEDPTYTGQTSRQTLDQTSRQSLEPNSRRGSWDLSSESSGLFSIDFNEDRTRFNAYDTCTEMETSIDDNLEPDYMITPEFTMKCLDVSSNKISTFSQLVEQGEEFLKHFNQLQRLIASNNTISQFPMKFSQVSKLKHSEQKKDLEARTI</sequence>
<keyword evidence="5" id="KW-1185">Reference proteome</keyword>
<evidence type="ECO:0000256" key="1">
    <source>
        <dbReference type="SAM" id="MobiDB-lite"/>
    </source>
</evidence>
<dbReference type="Gene3D" id="1.25.40.20">
    <property type="entry name" value="Ankyrin repeat-containing domain"/>
    <property type="match status" value="1"/>
</dbReference>
<dbReference type="Proteomes" id="UP001347796">
    <property type="component" value="Unassembled WGS sequence"/>
</dbReference>
<accession>A0AAN8JFR5</accession>
<feature type="domain" description="LRRK2 ANK repeat" evidence="3">
    <location>
        <begin position="636"/>
        <end position="738"/>
    </location>
</feature>
<dbReference type="Pfam" id="PF23744">
    <property type="entry name" value="ARM_LRRK2"/>
    <property type="match status" value="2"/>
</dbReference>
<comment type="caution">
    <text evidence="4">The sequence shown here is derived from an EMBL/GenBank/DDBJ whole genome shotgun (WGS) entry which is preliminary data.</text>
</comment>
<dbReference type="InterPro" id="IPR016024">
    <property type="entry name" value="ARM-type_fold"/>
</dbReference>
<dbReference type="AlphaFoldDB" id="A0AAN8JFR5"/>
<evidence type="ECO:0000259" key="2">
    <source>
        <dbReference type="Pfam" id="PF23744"/>
    </source>
</evidence>
<dbReference type="SMART" id="SM00248">
    <property type="entry name" value="ANK"/>
    <property type="match status" value="2"/>
</dbReference>
<dbReference type="InterPro" id="IPR056597">
    <property type="entry name" value="ARM_LRRK2"/>
</dbReference>
<feature type="domain" description="LRRK2 ARM repeat" evidence="2">
    <location>
        <begin position="303"/>
        <end position="599"/>
    </location>
</feature>
<dbReference type="SUPFAM" id="SSF48371">
    <property type="entry name" value="ARM repeat"/>
    <property type="match status" value="2"/>
</dbReference>
<dbReference type="InterPro" id="IPR056593">
    <property type="entry name" value="ANK_LRRK2"/>
</dbReference>
<feature type="region of interest" description="Disordered" evidence="1">
    <location>
        <begin position="911"/>
        <end position="985"/>
    </location>
</feature>
<proteinExistence type="predicted"/>
<name>A0AAN8JFR5_PATCE</name>
<feature type="domain" description="LRRK2 ARM repeat" evidence="2">
    <location>
        <begin position="68"/>
        <end position="254"/>
    </location>
</feature>
<dbReference type="Pfam" id="PF23745">
    <property type="entry name" value="ANK_LRRK2"/>
    <property type="match status" value="1"/>
</dbReference>
<dbReference type="Gene3D" id="1.25.10.10">
    <property type="entry name" value="Leucine-rich Repeat Variant"/>
    <property type="match status" value="2"/>
</dbReference>
<feature type="compositionally biased region" description="Basic residues" evidence="1">
    <location>
        <begin position="848"/>
        <end position="860"/>
    </location>
</feature>
<dbReference type="EMBL" id="JAZGQO010000010">
    <property type="protein sequence ID" value="KAK6177346.1"/>
    <property type="molecule type" value="Genomic_DNA"/>
</dbReference>
<dbReference type="InterPro" id="IPR002110">
    <property type="entry name" value="Ankyrin_rpt"/>
</dbReference>
<feature type="compositionally biased region" description="Polar residues" evidence="1">
    <location>
        <begin position="955"/>
        <end position="974"/>
    </location>
</feature>
<evidence type="ECO:0000313" key="4">
    <source>
        <dbReference type="EMBL" id="KAK6177346.1"/>
    </source>
</evidence>
<feature type="region of interest" description="Disordered" evidence="1">
    <location>
        <begin position="1"/>
        <end position="27"/>
    </location>
</feature>
<dbReference type="InterPro" id="IPR011989">
    <property type="entry name" value="ARM-like"/>
</dbReference>